<dbReference type="GO" id="GO:0003677">
    <property type="term" value="F:DNA binding"/>
    <property type="evidence" value="ECO:0007669"/>
    <property type="project" value="UniProtKB-KW"/>
</dbReference>
<accession>A0A8T0HKW5</accession>
<keyword evidence="3" id="KW-0804">Transcription</keyword>
<name>A0A8T0HKW5_CERPU</name>
<gene>
    <name evidence="6" type="ORF">KC19_VG008300</name>
</gene>
<evidence type="ECO:0000313" key="6">
    <source>
        <dbReference type="EMBL" id="KAG0571393.1"/>
    </source>
</evidence>
<evidence type="ECO:0000256" key="3">
    <source>
        <dbReference type="ARBA" id="ARBA00023163"/>
    </source>
</evidence>
<reference evidence="6" key="1">
    <citation type="submission" date="2020-06" db="EMBL/GenBank/DDBJ databases">
        <title>WGS assembly of Ceratodon purpureus strain R40.</title>
        <authorList>
            <person name="Carey S.B."/>
            <person name="Jenkins J."/>
            <person name="Shu S."/>
            <person name="Lovell J.T."/>
            <person name="Sreedasyam A."/>
            <person name="Maumus F."/>
            <person name="Tiley G.P."/>
            <person name="Fernandez-Pozo N."/>
            <person name="Barry K."/>
            <person name="Chen C."/>
            <person name="Wang M."/>
            <person name="Lipzen A."/>
            <person name="Daum C."/>
            <person name="Saski C.A."/>
            <person name="Payton A.C."/>
            <person name="Mcbreen J.C."/>
            <person name="Conrad R.E."/>
            <person name="Kollar L.M."/>
            <person name="Olsson S."/>
            <person name="Huttunen S."/>
            <person name="Landis J.B."/>
            <person name="Wickett N.J."/>
            <person name="Johnson M.G."/>
            <person name="Rensing S.A."/>
            <person name="Grimwood J."/>
            <person name="Schmutz J."/>
            <person name="Mcdaniel S.F."/>
        </authorList>
    </citation>
    <scope>NUCLEOTIDE SEQUENCE</scope>
    <source>
        <strain evidence="6">R40</strain>
    </source>
</reference>
<dbReference type="PANTHER" id="PTHR31391:SF106">
    <property type="entry name" value="B3 DOMAIN-CONTAINING PROTEIN OS01G0723500"/>
    <property type="match status" value="1"/>
</dbReference>
<dbReference type="InterPro" id="IPR003340">
    <property type="entry name" value="B3_DNA-bd"/>
</dbReference>
<evidence type="ECO:0000313" key="7">
    <source>
        <dbReference type="Proteomes" id="UP000822688"/>
    </source>
</evidence>
<keyword evidence="1" id="KW-0805">Transcription regulation</keyword>
<dbReference type="SMART" id="SM01019">
    <property type="entry name" value="B3"/>
    <property type="match status" value="3"/>
</dbReference>
<feature type="domain" description="TF-B3" evidence="5">
    <location>
        <begin position="53"/>
        <end position="130"/>
    </location>
</feature>
<feature type="domain" description="TF-B3" evidence="5">
    <location>
        <begin position="389"/>
        <end position="485"/>
    </location>
</feature>
<dbReference type="InterPro" id="IPR044837">
    <property type="entry name" value="REM16-like"/>
</dbReference>
<proteinExistence type="predicted"/>
<dbReference type="EMBL" id="CM026426">
    <property type="protein sequence ID" value="KAG0571393.1"/>
    <property type="molecule type" value="Genomic_DNA"/>
</dbReference>
<dbReference type="SUPFAM" id="SSF101936">
    <property type="entry name" value="DNA-binding pseudobarrel domain"/>
    <property type="match status" value="3"/>
</dbReference>
<keyword evidence="2" id="KW-0238">DNA-binding</keyword>
<dbReference type="EMBL" id="CM026426">
    <property type="protein sequence ID" value="KAG0571399.1"/>
    <property type="molecule type" value="Genomic_DNA"/>
</dbReference>
<dbReference type="Gene3D" id="2.40.330.10">
    <property type="entry name" value="DNA-binding pseudobarrel domain"/>
    <property type="match status" value="3"/>
</dbReference>
<evidence type="ECO:0000256" key="1">
    <source>
        <dbReference type="ARBA" id="ARBA00023015"/>
    </source>
</evidence>
<dbReference type="InterPro" id="IPR015300">
    <property type="entry name" value="DNA-bd_pseudobarrel_sf"/>
</dbReference>
<dbReference type="Proteomes" id="UP000822688">
    <property type="component" value="Chromosome V"/>
</dbReference>
<dbReference type="EMBL" id="CM026426">
    <property type="protein sequence ID" value="KAG0571398.1"/>
    <property type="molecule type" value="Genomic_DNA"/>
</dbReference>
<evidence type="ECO:0000259" key="5">
    <source>
        <dbReference type="PROSITE" id="PS50863"/>
    </source>
</evidence>
<evidence type="ECO:0000256" key="2">
    <source>
        <dbReference type="ARBA" id="ARBA00023125"/>
    </source>
</evidence>
<sequence>MDELPQDFRACLSCTRSCYNEHGPLPPKDFVRPPCFVKALCDSNLAAMATCWLVIPSAWLKLYGDEVGNSAILHGPSGNTWQVGVGRPKWVAFRVGWRTFAADNCLEKGDMLVFTLIGNSEFSVKVFDSRTCLEKESSLTATNTGCYDSRSPVLLGEKRKYKEDDEHPPVLKRICVYENEGMHLGNKDQAVKSFRNGNGLHQSRSKLATFSSAACVLQRECTLLDLNSKPLCIHQNSPSDCGRSYPEVHPQLLDAVGARTLQEYPSGILYQPHPISIRSHNVGADCGAQAQSKIQEFGSGGLGPATRFASQRRPVMDATKERSSEFFHRQNSSSALITPEHTSHTQDLPRENFAQIVDPQILSPAVIIERERSLELARRAQDLIDRPSHLVVLRAFHVHGRAFVRFPVTFGKQHMPRKTAPMHLLDSNGHRWPMTWLRDNETHMGLTRGWRDFCLAEGLSEGDVCIFELIELNKLTLLIHVFRSSERKGSSQAVVTKPKRPNLMHVRHPVHKMPVKKKKGSEEGRGLGVITLGGEVKKQHSFMATKLVLYNALHRTTLPNCVISSKECYRGEDATTASVGRERLKRLSLWASKEQGCIYSSQRRFSHNTGSLEGLHLDMCSNDDAVCKDNDMTKVQATTYGEILCQMSSGCANTNTCPTTWNFELTRNSGKVHDLEKHKLGAHHSQGENCMKKHDLAEEIWRHKEKEVVKPVWNNLIQWVKTRKRYFKYDKTVIKTTSGWTRSTSRACALNRKMQASYRNPRIYLASRRSSVTEAQREAAKEAALALNTLNPAALVVMKKSNVYRTHTVELPQSFSRLLSSDVNINIFLRDAAGYKTKALLSEKALTRGWRQFSLNHLLEEGDVCVFELVDVSQLTVFVHIFRVVDVDLVSGSYQHHYRIISPGTDKWRARSMWRFPSDGQVVKETGIRTYRPRRSRVSRSLYLAIQNTRAKYREMTTLVGNEWFRRLQPLDLNLNVDPGNICAPIPSASCDSPTRTTSTSCVWRSPISELFLDIDKEPSVLKETSSAIQASNPEISHLTESIAKDICETSNETRQHIVFEENEKMIVPFPEGGDDSEPEEENYYRVVRILKKRYFQNEKQYLTELDGPVVQRDGCGGIREYDDMKWWVPEKSFSSGFASCYLR</sequence>
<dbReference type="PANTHER" id="PTHR31391">
    <property type="entry name" value="B3 DOMAIN-CONTAINING PROTEIN OS11G0197600-RELATED"/>
    <property type="match status" value="1"/>
</dbReference>
<feature type="domain" description="TF-B3" evidence="5">
    <location>
        <begin position="794"/>
        <end position="885"/>
    </location>
</feature>
<dbReference type="EMBL" id="CM026426">
    <property type="protein sequence ID" value="KAG0571396.1"/>
    <property type="molecule type" value="Genomic_DNA"/>
</dbReference>
<keyword evidence="7" id="KW-1185">Reference proteome</keyword>
<dbReference type="PROSITE" id="PS50863">
    <property type="entry name" value="B3"/>
    <property type="match status" value="3"/>
</dbReference>
<protein>
    <recommendedName>
        <fullName evidence="5">TF-B3 domain-containing protein</fullName>
    </recommendedName>
</protein>
<dbReference type="Pfam" id="PF02362">
    <property type="entry name" value="B3"/>
    <property type="match status" value="3"/>
</dbReference>
<dbReference type="AlphaFoldDB" id="A0A8T0HKW5"/>
<dbReference type="EMBL" id="CM026426">
    <property type="protein sequence ID" value="KAG0571395.1"/>
    <property type="molecule type" value="Genomic_DNA"/>
</dbReference>
<dbReference type="CDD" id="cd10017">
    <property type="entry name" value="B3_DNA"/>
    <property type="match status" value="3"/>
</dbReference>
<dbReference type="EMBL" id="CM026426">
    <property type="protein sequence ID" value="KAG0571397.1"/>
    <property type="molecule type" value="Genomic_DNA"/>
</dbReference>
<keyword evidence="4" id="KW-0539">Nucleus</keyword>
<dbReference type="EMBL" id="CM026426">
    <property type="protein sequence ID" value="KAG0571394.1"/>
    <property type="molecule type" value="Genomic_DNA"/>
</dbReference>
<evidence type="ECO:0000256" key="4">
    <source>
        <dbReference type="ARBA" id="ARBA00023242"/>
    </source>
</evidence>
<organism evidence="6 7">
    <name type="scientific">Ceratodon purpureus</name>
    <name type="common">Fire moss</name>
    <name type="synonym">Dicranum purpureum</name>
    <dbReference type="NCBI Taxonomy" id="3225"/>
    <lineage>
        <taxon>Eukaryota</taxon>
        <taxon>Viridiplantae</taxon>
        <taxon>Streptophyta</taxon>
        <taxon>Embryophyta</taxon>
        <taxon>Bryophyta</taxon>
        <taxon>Bryophytina</taxon>
        <taxon>Bryopsida</taxon>
        <taxon>Dicranidae</taxon>
        <taxon>Pseudoditrichales</taxon>
        <taxon>Ditrichaceae</taxon>
        <taxon>Ceratodon</taxon>
    </lineage>
</organism>
<comment type="caution">
    <text evidence="6">The sequence shown here is derived from an EMBL/GenBank/DDBJ whole genome shotgun (WGS) entry which is preliminary data.</text>
</comment>